<gene>
    <name evidence="2" type="ORF">UY19_C0004G0039</name>
</gene>
<dbReference type="Pfam" id="PF01243">
    <property type="entry name" value="PNPOx_N"/>
    <property type="match status" value="1"/>
</dbReference>
<name>A0A0G1X7G9_9BACT</name>
<feature type="domain" description="Pyridoxamine 5'-phosphate oxidase N-terminal" evidence="1">
    <location>
        <begin position="3"/>
        <end position="117"/>
    </location>
</feature>
<dbReference type="AlphaFoldDB" id="A0A0G1X7G9"/>
<dbReference type="PANTHER" id="PTHR40660:SF1">
    <property type="entry name" value="5'-PHOSPHATE OXIDASE PUTATIVE DOMAIN-CONTAINING PROTEIN-RELATED"/>
    <property type="match status" value="1"/>
</dbReference>
<dbReference type="InterPro" id="IPR012349">
    <property type="entry name" value="Split_barrel_FMN-bd"/>
</dbReference>
<proteinExistence type="predicted"/>
<evidence type="ECO:0000259" key="1">
    <source>
        <dbReference type="Pfam" id="PF01243"/>
    </source>
</evidence>
<comment type="caution">
    <text evidence="2">The sequence shown here is derived from an EMBL/GenBank/DDBJ whole genome shotgun (WGS) entry which is preliminary data.</text>
</comment>
<dbReference type="EMBL" id="LCPB01000004">
    <property type="protein sequence ID" value="KKU90325.1"/>
    <property type="molecule type" value="Genomic_DNA"/>
</dbReference>
<evidence type="ECO:0000313" key="3">
    <source>
        <dbReference type="Proteomes" id="UP000033882"/>
    </source>
</evidence>
<reference evidence="2 3" key="1">
    <citation type="journal article" date="2015" name="Nature">
        <title>rRNA introns, odd ribosomes, and small enigmatic genomes across a large radiation of phyla.</title>
        <authorList>
            <person name="Brown C.T."/>
            <person name="Hug L.A."/>
            <person name="Thomas B.C."/>
            <person name="Sharon I."/>
            <person name="Castelle C.J."/>
            <person name="Singh A."/>
            <person name="Wilkins M.J."/>
            <person name="Williams K.H."/>
            <person name="Banfield J.F."/>
        </authorList>
    </citation>
    <scope>NUCLEOTIDE SEQUENCE [LARGE SCALE GENOMIC DNA]</scope>
</reference>
<dbReference type="Proteomes" id="UP000033882">
    <property type="component" value="Unassembled WGS sequence"/>
</dbReference>
<dbReference type="Gene3D" id="2.30.110.10">
    <property type="entry name" value="Electron Transport, Fmn-binding Protein, Chain A"/>
    <property type="match status" value="1"/>
</dbReference>
<protein>
    <recommendedName>
        <fullName evidence="1">Pyridoxamine 5'-phosphate oxidase N-terminal domain-containing protein</fullName>
    </recommendedName>
</protein>
<organism evidence="2 3">
    <name type="scientific">Candidatus Wolfebacteria bacterium GW2011_GWA2_47_9b</name>
    <dbReference type="NCBI Taxonomy" id="1619005"/>
    <lineage>
        <taxon>Bacteria</taxon>
        <taxon>Candidatus Wolfeibacteriota</taxon>
    </lineage>
</organism>
<accession>A0A0G1X7G9</accession>
<dbReference type="SUPFAM" id="SSF50475">
    <property type="entry name" value="FMN-binding split barrel"/>
    <property type="match status" value="1"/>
</dbReference>
<dbReference type="InterPro" id="IPR011576">
    <property type="entry name" value="Pyridox_Oxase_N"/>
</dbReference>
<evidence type="ECO:0000313" key="2">
    <source>
        <dbReference type="EMBL" id="KKU90325.1"/>
    </source>
</evidence>
<dbReference type="PANTHER" id="PTHR40660">
    <property type="entry name" value="5'-PHOSPHATE OXIDASE PUTATIVE DOMAIN-CONTAINING PROTEIN-RELATED"/>
    <property type="match status" value="1"/>
</dbReference>
<sequence>MNLTEKQKELLNRRKVVALATASKDADPQVTFVEINLVEDDDLVFTDNQMTTARNNILENGKVVLMAFEQDYGYCLKLFGTAQYHTGGERFEYVKHLADNEGFSPRAAVVITIEHVIEFS</sequence>